<evidence type="ECO:0000256" key="1">
    <source>
        <dbReference type="ARBA" id="ARBA00022475"/>
    </source>
</evidence>
<evidence type="ECO:0000256" key="5">
    <source>
        <dbReference type="ARBA" id="ARBA00023288"/>
    </source>
</evidence>
<dbReference type="InterPro" id="IPR010920">
    <property type="entry name" value="LSM_dom_sf"/>
</dbReference>
<evidence type="ECO:0000256" key="6">
    <source>
        <dbReference type="SAM" id="MobiDB-lite"/>
    </source>
</evidence>
<dbReference type="InterPro" id="IPR010305">
    <property type="entry name" value="YgdI/YgdR-like"/>
</dbReference>
<dbReference type="EMBL" id="CP095328">
    <property type="protein sequence ID" value="XAG43432.1"/>
    <property type="molecule type" value="Genomic_DNA"/>
</dbReference>
<dbReference type="PANTHER" id="PTHR37011:SF1">
    <property type="entry name" value="POT FAMILY PEPTIDE TRANSPORT PROTEIN"/>
    <property type="match status" value="1"/>
</dbReference>
<reference evidence="8" key="1">
    <citation type="submission" date="2022-03" db="EMBL/GenBank/DDBJ databases">
        <title>Sea Food Isolates.</title>
        <authorList>
            <person name="Li C."/>
        </authorList>
    </citation>
    <scope>NUCLEOTIDE SEQUENCE</scope>
    <source>
        <strain evidence="8">19NY04SH05-1</strain>
    </source>
</reference>
<dbReference type="SUPFAM" id="SSF50182">
    <property type="entry name" value="Sm-like ribonucleoproteins"/>
    <property type="match status" value="1"/>
</dbReference>
<dbReference type="Gene3D" id="2.30.30.100">
    <property type="match status" value="1"/>
</dbReference>
<sequence>MSTKDGKMITTDSKPRLDESTGMYRYYDEEGREVMIKKDDVTQIMER</sequence>
<dbReference type="PANTHER" id="PTHR37011">
    <property type="entry name" value="POT FAMILY PEPTIDE TRANSPORT PROTEIN-RELATED"/>
    <property type="match status" value="1"/>
</dbReference>
<evidence type="ECO:0000256" key="3">
    <source>
        <dbReference type="ARBA" id="ARBA00023136"/>
    </source>
</evidence>
<name>A0AAU6TE56_9GAMM</name>
<gene>
    <name evidence="8" type="ORF">MRK42_04915</name>
</gene>
<keyword evidence="3" id="KW-0472">Membrane</keyword>
<protein>
    <submittedName>
        <fullName evidence="8">YgdI/YgdR family lipoprotein</fullName>
    </submittedName>
</protein>
<keyword evidence="4" id="KW-0564">Palmitate</keyword>
<feature type="domain" description="Lipoprotein YgdI/YgdR-like SH3-like" evidence="7">
    <location>
        <begin position="1"/>
        <end position="46"/>
    </location>
</feature>
<accession>A0AAU6TE56</accession>
<evidence type="ECO:0000313" key="8">
    <source>
        <dbReference type="EMBL" id="XAG43432.1"/>
    </source>
</evidence>
<keyword evidence="5 8" id="KW-0449">Lipoprotein</keyword>
<proteinExistence type="predicted"/>
<dbReference type="Pfam" id="PF06004">
    <property type="entry name" value="DUF903"/>
    <property type="match status" value="1"/>
</dbReference>
<keyword evidence="1" id="KW-1003">Cell membrane</keyword>
<dbReference type="InterPro" id="IPR047807">
    <property type="entry name" value="YgdI/YgdR-like_SH3-like"/>
</dbReference>
<feature type="region of interest" description="Disordered" evidence="6">
    <location>
        <begin position="1"/>
        <end position="22"/>
    </location>
</feature>
<feature type="compositionally biased region" description="Basic and acidic residues" evidence="6">
    <location>
        <begin position="1"/>
        <end position="19"/>
    </location>
</feature>
<organism evidence="8">
    <name type="scientific">Aeromonas sp. 19NY04SH05-1</name>
    <dbReference type="NCBI Taxonomy" id="2920537"/>
    <lineage>
        <taxon>Bacteria</taxon>
        <taxon>Pseudomonadati</taxon>
        <taxon>Pseudomonadota</taxon>
        <taxon>Gammaproteobacteria</taxon>
        <taxon>Aeromonadales</taxon>
        <taxon>Aeromonadaceae</taxon>
        <taxon>Aeromonas</taxon>
    </lineage>
</organism>
<dbReference type="NCBIfam" id="NF033216">
    <property type="entry name" value="lipo_YgdI_YgdR"/>
    <property type="match status" value="1"/>
</dbReference>
<dbReference type="AlphaFoldDB" id="A0AAU6TE56"/>
<evidence type="ECO:0000256" key="2">
    <source>
        <dbReference type="ARBA" id="ARBA00022729"/>
    </source>
</evidence>
<evidence type="ECO:0000259" key="7">
    <source>
        <dbReference type="Pfam" id="PF06004"/>
    </source>
</evidence>
<evidence type="ECO:0000256" key="4">
    <source>
        <dbReference type="ARBA" id="ARBA00023139"/>
    </source>
</evidence>
<keyword evidence="2" id="KW-0732">Signal</keyword>